<evidence type="ECO:0000313" key="2">
    <source>
        <dbReference type="EMBL" id="QHO63712.1"/>
    </source>
</evidence>
<keyword evidence="3" id="KW-1185">Reference proteome</keyword>
<dbReference type="KEGG" id="caqa:MICH65_0731"/>
<keyword evidence="1" id="KW-0472">Membrane</keyword>
<evidence type="ECO:0000256" key="1">
    <source>
        <dbReference type="SAM" id="Phobius"/>
    </source>
</evidence>
<proteinExistence type="predicted"/>
<reference evidence="3" key="1">
    <citation type="journal article" date="2020" name="Microorganisms">
        <title>Complete Genome of a Member of a New Bacterial Lineage in the Microgenomates Group Reveals an Unusual Nucleotide Composition Disparity Between Two Strands of DNA and Limited Metabolic Potential.</title>
        <authorList>
            <person name="Kadnikov V.V."/>
            <person name="Mardanov A.V."/>
            <person name="Beletsky A.V."/>
            <person name="Karnachuk O.V."/>
            <person name="Ravin N.V."/>
        </authorList>
    </citation>
    <scope>NUCLEOTIDE SEQUENCE [LARGE SCALE GENOMIC DNA]</scope>
</reference>
<protein>
    <submittedName>
        <fullName evidence="2">Uncharacterized protein</fullName>
    </submittedName>
</protein>
<dbReference type="Proteomes" id="UP000463983">
    <property type="component" value="Chromosome"/>
</dbReference>
<dbReference type="EMBL" id="CP047901">
    <property type="protein sequence ID" value="QHO63712.1"/>
    <property type="molecule type" value="Genomic_DNA"/>
</dbReference>
<name>A0A857ND12_9BACT</name>
<sequence>MLISGLIFLAIVGWYGMVLIKSHVFLRSHMDLVNSSLADASTILHEYKSSDTGGVTTASPGVFLGRVGCLLVWSGKSVDCYNTAKNIESLIYFKEELVETSMEKINVMVDKGWVEENAQLATNEQLVGAYLSDPEEVGFLELMHVVRFGDIVGILSNIETNEVESFIMIYRGSGL</sequence>
<accession>A0A857ND12</accession>
<dbReference type="AlphaFoldDB" id="A0A857ND12"/>
<organism evidence="2 3">
    <name type="scientific">Candidatus Chazhemtobacterium aquaticus</name>
    <dbReference type="NCBI Taxonomy" id="2715735"/>
    <lineage>
        <taxon>Bacteria</taxon>
        <taxon>Candidatus Chazhemtobacteraceae</taxon>
        <taxon>Candidatus Chazhemtobacterium</taxon>
    </lineage>
</organism>
<gene>
    <name evidence="2" type="ORF">MICH65_0731</name>
</gene>
<keyword evidence="1" id="KW-1133">Transmembrane helix</keyword>
<evidence type="ECO:0000313" key="3">
    <source>
        <dbReference type="Proteomes" id="UP000463983"/>
    </source>
</evidence>
<feature type="transmembrane region" description="Helical" evidence="1">
    <location>
        <begin position="6"/>
        <end position="26"/>
    </location>
</feature>
<keyword evidence="1" id="KW-0812">Transmembrane</keyword>